<sequence length="95" mass="10532">MSDDEIELLGRPAEQRIQRRLLEALRTGVAGEDARDMAGDVLFGAISLRDAMLSDSYSDVFAGSFRRFVEWRSQQSPEALAEAAEIGRKALDEAE</sequence>
<accession>A0A8J4ALI6</accession>
<reference evidence="2" key="1">
    <citation type="journal article" date="2021" name="Int. J. Syst. Evol. Microbiol.">
        <title>Actinocatenispora comari sp. nov., an endophytic actinomycete isolated from aerial parts of Comarum salesowianum.</title>
        <authorList>
            <person name="Oyunbileg N."/>
            <person name="Iizaka Y."/>
            <person name="Hamada M."/>
            <person name="Davaapurev B.O."/>
            <person name="Fukumoto A."/>
            <person name="Tsetseg B."/>
            <person name="Kato F."/>
            <person name="Tamura T."/>
            <person name="Batkhuu J."/>
            <person name="Anzai Y."/>
        </authorList>
    </citation>
    <scope>NUCLEOTIDE SEQUENCE [LARGE SCALE GENOMIC DNA]</scope>
    <source>
        <strain evidence="2">NUM-2625</strain>
    </source>
</reference>
<dbReference type="Proteomes" id="UP000614996">
    <property type="component" value="Unassembled WGS sequence"/>
</dbReference>
<dbReference type="EMBL" id="BOPO01000149">
    <property type="protein sequence ID" value="GIL31655.1"/>
    <property type="molecule type" value="Genomic_DNA"/>
</dbReference>
<evidence type="ECO:0000313" key="2">
    <source>
        <dbReference type="Proteomes" id="UP000614996"/>
    </source>
</evidence>
<organism evidence="1 2">
    <name type="scientific">Actinocatenispora comari</name>
    <dbReference type="NCBI Taxonomy" id="2807577"/>
    <lineage>
        <taxon>Bacteria</taxon>
        <taxon>Bacillati</taxon>
        <taxon>Actinomycetota</taxon>
        <taxon>Actinomycetes</taxon>
        <taxon>Micromonosporales</taxon>
        <taxon>Micromonosporaceae</taxon>
        <taxon>Actinocatenispora</taxon>
    </lineage>
</organism>
<keyword evidence="2" id="KW-1185">Reference proteome</keyword>
<dbReference type="RefSeq" id="WP_207129226.1">
    <property type="nucleotide sequence ID" value="NZ_BOPO01000149.1"/>
</dbReference>
<gene>
    <name evidence="1" type="ORF">NUM_69090</name>
</gene>
<evidence type="ECO:0000313" key="1">
    <source>
        <dbReference type="EMBL" id="GIL31655.1"/>
    </source>
</evidence>
<dbReference type="AlphaFoldDB" id="A0A8J4ALI6"/>
<proteinExistence type="predicted"/>
<name>A0A8J4ALI6_9ACTN</name>
<comment type="caution">
    <text evidence="1">The sequence shown here is derived from an EMBL/GenBank/DDBJ whole genome shotgun (WGS) entry which is preliminary data.</text>
</comment>
<protein>
    <submittedName>
        <fullName evidence="1">Uncharacterized protein</fullName>
    </submittedName>
</protein>